<keyword evidence="2" id="KW-1185">Reference proteome</keyword>
<evidence type="ECO:0000313" key="1">
    <source>
        <dbReference type="EMBL" id="KAF6349265.1"/>
    </source>
</evidence>
<reference evidence="1 2" key="1">
    <citation type="journal article" date="2020" name="Nature">
        <title>Six reference-quality genomes reveal evolution of bat adaptations.</title>
        <authorList>
            <person name="Jebb D."/>
            <person name="Huang Z."/>
            <person name="Pippel M."/>
            <person name="Hughes G.M."/>
            <person name="Lavrichenko K."/>
            <person name="Devanna P."/>
            <person name="Winkler S."/>
            <person name="Jermiin L.S."/>
            <person name="Skirmuntt E.C."/>
            <person name="Katzourakis A."/>
            <person name="Burkitt-Gray L."/>
            <person name="Ray D.A."/>
            <person name="Sullivan K.A.M."/>
            <person name="Roscito J.G."/>
            <person name="Kirilenko B.M."/>
            <person name="Davalos L.M."/>
            <person name="Corthals A.P."/>
            <person name="Power M.L."/>
            <person name="Jones G."/>
            <person name="Ransome R.D."/>
            <person name="Dechmann D.K.N."/>
            <person name="Locatelli A.G."/>
            <person name="Puechmaille S.J."/>
            <person name="Fedrigo O."/>
            <person name="Jarvis E.D."/>
            <person name="Hiller M."/>
            <person name="Vernes S.C."/>
            <person name="Myers E.W."/>
            <person name="Teeling E.C."/>
        </authorList>
    </citation>
    <scope>NUCLEOTIDE SEQUENCE [LARGE SCALE GENOMIC DNA]</scope>
    <source>
        <strain evidence="1">MMyoMyo1</strain>
        <tissue evidence="1">Flight muscle</tissue>
    </source>
</reference>
<organism evidence="1 2">
    <name type="scientific">Myotis myotis</name>
    <name type="common">Greater mouse-eared bat</name>
    <name type="synonym">Vespertilio myotis</name>
    <dbReference type="NCBI Taxonomy" id="51298"/>
    <lineage>
        <taxon>Eukaryota</taxon>
        <taxon>Metazoa</taxon>
        <taxon>Chordata</taxon>
        <taxon>Craniata</taxon>
        <taxon>Vertebrata</taxon>
        <taxon>Euteleostomi</taxon>
        <taxon>Mammalia</taxon>
        <taxon>Eutheria</taxon>
        <taxon>Laurasiatheria</taxon>
        <taxon>Chiroptera</taxon>
        <taxon>Yangochiroptera</taxon>
        <taxon>Vespertilionidae</taxon>
        <taxon>Myotis</taxon>
    </lineage>
</organism>
<dbReference type="EMBL" id="JABWUV010000006">
    <property type="protein sequence ID" value="KAF6349265.1"/>
    <property type="molecule type" value="Genomic_DNA"/>
</dbReference>
<comment type="caution">
    <text evidence="1">The sequence shown here is derived from an EMBL/GenBank/DDBJ whole genome shotgun (WGS) entry which is preliminary data.</text>
</comment>
<gene>
    <name evidence="1" type="ORF">mMyoMyo1_011809</name>
</gene>
<proteinExistence type="predicted"/>
<accession>A0A7J7XHU8</accession>
<evidence type="ECO:0000313" key="2">
    <source>
        <dbReference type="Proteomes" id="UP000527355"/>
    </source>
</evidence>
<sequence length="149" mass="16347">MEWRPEWQSLAKEDKLLFPQLLLHHTCFQPPCPHSSLLRGPLHSTRSRRACQPCWGLPFSRGEAGTYSAVGMGEEWRDRGSCWRGGLPGGAPGTGWALRSCHCSGEDESLALHPLPFSNFSVAAVERPGAPLPLCWAGVCTLLSYLAFS</sequence>
<dbReference type="AlphaFoldDB" id="A0A7J7XHU8"/>
<protein>
    <submittedName>
        <fullName evidence="1">Uncharacterized protein</fullName>
    </submittedName>
</protein>
<name>A0A7J7XHU8_MYOMY</name>
<dbReference type="VEuPathDB" id="HostDB:GeneID_118658098"/>
<dbReference type="Proteomes" id="UP000527355">
    <property type="component" value="Unassembled WGS sequence"/>
</dbReference>